<comment type="caution">
    <text evidence="7">Lacks conserved residue(s) required for the propagation of feature annotation.</text>
</comment>
<accession>A0AAD2DGP3</accession>
<organism evidence="9 10">
    <name type="scientific">Fraxinus pennsylvanica</name>
    <dbReference type="NCBI Taxonomy" id="56036"/>
    <lineage>
        <taxon>Eukaryota</taxon>
        <taxon>Viridiplantae</taxon>
        <taxon>Streptophyta</taxon>
        <taxon>Embryophyta</taxon>
        <taxon>Tracheophyta</taxon>
        <taxon>Spermatophyta</taxon>
        <taxon>Magnoliopsida</taxon>
        <taxon>eudicotyledons</taxon>
        <taxon>Gunneridae</taxon>
        <taxon>Pentapetalae</taxon>
        <taxon>asterids</taxon>
        <taxon>lamiids</taxon>
        <taxon>Lamiales</taxon>
        <taxon>Oleaceae</taxon>
        <taxon>Oleeae</taxon>
        <taxon>Fraxinus</taxon>
    </lineage>
</organism>
<dbReference type="EMBL" id="OU503036">
    <property type="protein sequence ID" value="CAI9753792.1"/>
    <property type="molecule type" value="Genomic_DNA"/>
</dbReference>
<keyword evidence="4 7" id="KW-0812">Transmembrane</keyword>
<keyword evidence="5 7" id="KW-1133">Transmembrane helix</keyword>
<keyword evidence="3 7" id="KW-1003">Cell membrane</keyword>
<dbReference type="InterPro" id="IPR039391">
    <property type="entry name" value="Phytocyanin-like"/>
</dbReference>
<evidence type="ECO:0000313" key="9">
    <source>
        <dbReference type="EMBL" id="CAI9753792.1"/>
    </source>
</evidence>
<evidence type="ECO:0000256" key="4">
    <source>
        <dbReference type="ARBA" id="ARBA00022692"/>
    </source>
</evidence>
<dbReference type="SUPFAM" id="SSF49503">
    <property type="entry name" value="Cupredoxins"/>
    <property type="match status" value="1"/>
</dbReference>
<keyword evidence="6 7" id="KW-0472">Membrane</keyword>
<reference evidence="9" key="1">
    <citation type="submission" date="2023-05" db="EMBL/GenBank/DDBJ databases">
        <authorList>
            <person name="Huff M."/>
        </authorList>
    </citation>
    <scope>NUCLEOTIDE SEQUENCE</scope>
</reference>
<evidence type="ECO:0000256" key="2">
    <source>
        <dbReference type="ARBA" id="ARBA00007651"/>
    </source>
</evidence>
<evidence type="ECO:0000256" key="6">
    <source>
        <dbReference type="ARBA" id="ARBA00023136"/>
    </source>
</evidence>
<dbReference type="AlphaFoldDB" id="A0AAD2DGP3"/>
<proteinExistence type="inferred from homology"/>
<evidence type="ECO:0000259" key="8">
    <source>
        <dbReference type="PROSITE" id="PS51485"/>
    </source>
</evidence>
<dbReference type="Pfam" id="PF04535">
    <property type="entry name" value="CASP_dom"/>
    <property type="match status" value="1"/>
</dbReference>
<dbReference type="PANTHER" id="PTHR33021">
    <property type="entry name" value="BLUE COPPER PROTEIN"/>
    <property type="match status" value="1"/>
</dbReference>
<dbReference type="Proteomes" id="UP000834106">
    <property type="component" value="Chromosome 1"/>
</dbReference>
<evidence type="ECO:0000256" key="5">
    <source>
        <dbReference type="ARBA" id="ARBA00022989"/>
    </source>
</evidence>
<evidence type="ECO:0000313" key="10">
    <source>
        <dbReference type="Proteomes" id="UP000834106"/>
    </source>
</evidence>
<name>A0AAD2DGP3_9LAMI</name>
<protein>
    <recommendedName>
        <fullName evidence="7">CASP-like protein</fullName>
    </recommendedName>
</protein>
<gene>
    <name evidence="9" type="ORF">FPE_LOCUS1223</name>
</gene>
<feature type="domain" description="Phytocyanin" evidence="8">
    <location>
        <begin position="226"/>
        <end position="322"/>
    </location>
</feature>
<dbReference type="PROSITE" id="PS51485">
    <property type="entry name" value="PHYTOCYANIN"/>
    <property type="match status" value="1"/>
</dbReference>
<evidence type="ECO:0000256" key="1">
    <source>
        <dbReference type="ARBA" id="ARBA00004651"/>
    </source>
</evidence>
<dbReference type="GO" id="GO:0009055">
    <property type="term" value="F:electron transfer activity"/>
    <property type="evidence" value="ECO:0007669"/>
    <property type="project" value="InterPro"/>
</dbReference>
<comment type="subunit">
    <text evidence="7">Homodimer and heterodimers.</text>
</comment>
<feature type="transmembrane region" description="Helical" evidence="7">
    <location>
        <begin position="108"/>
        <end position="132"/>
    </location>
</feature>
<dbReference type="InterPro" id="IPR008972">
    <property type="entry name" value="Cupredoxin"/>
</dbReference>
<comment type="similarity">
    <text evidence="2 7">Belongs to the Casparian strip membrane proteins (CASP) family.</text>
</comment>
<evidence type="ECO:0000256" key="3">
    <source>
        <dbReference type="ARBA" id="ARBA00022475"/>
    </source>
</evidence>
<evidence type="ECO:0000256" key="7">
    <source>
        <dbReference type="RuleBase" id="RU361233"/>
    </source>
</evidence>
<dbReference type="PANTHER" id="PTHR33021:SF234">
    <property type="entry name" value="EARLY NODULIN-LIKE PROTEIN 7"/>
    <property type="match status" value="1"/>
</dbReference>
<dbReference type="Gene3D" id="2.60.40.420">
    <property type="entry name" value="Cupredoxins - blue copper proteins"/>
    <property type="match status" value="1"/>
</dbReference>
<dbReference type="InterPro" id="IPR006702">
    <property type="entry name" value="CASP_dom"/>
</dbReference>
<dbReference type="GO" id="GO:0005886">
    <property type="term" value="C:plasma membrane"/>
    <property type="evidence" value="ECO:0007669"/>
    <property type="project" value="UniProtKB-SubCell"/>
</dbReference>
<dbReference type="Pfam" id="PF02298">
    <property type="entry name" value="Cu_bind_like"/>
    <property type="match status" value="1"/>
</dbReference>
<dbReference type="InterPro" id="IPR003245">
    <property type="entry name" value="Phytocyanin_dom"/>
</dbReference>
<comment type="subcellular location">
    <subcellularLocation>
        <location evidence="1 7">Cell membrane</location>
        <topology evidence="1 7">Multi-pass membrane protein</topology>
    </subcellularLocation>
</comment>
<sequence length="352" mass="39293">MTNETKNVLPETKVAMAVSRDENGILNCSIPDRRRLGRRKSNVMHVILRTALSFNLCHINLSNGHCQTRIFAYAMISGGSAASGVTNLNRTGIRHSSLPNFCKPLRIFCNRVAVSIAFTFFSCFLLALLAVLDADHSHTSITTTTQPRAPQPREHHHHHNLTTTSSNIFQQHLQHHRAHPASPITTPLKTRGRRIEEETTNVASLRDVQIALLKNNWICGSRFYWVTLIILAIPNVAPDTAAEELQVGGTAGWRLPGFEYRNDSVVMVDKWWYYHCNASHPVSVYNTGNTIINLDKPGPMYFVRGDPMHRKNGQRLFVEVQDSSATSPFSSAASSSNLVFLYMVLTAASSFV</sequence>
<keyword evidence="10" id="KW-1185">Reference proteome</keyword>